<feature type="compositionally biased region" description="Acidic residues" evidence="1">
    <location>
        <begin position="84"/>
        <end position="100"/>
    </location>
</feature>
<feature type="domain" description="Right handed beta helix" evidence="2">
    <location>
        <begin position="385"/>
        <end position="552"/>
    </location>
</feature>
<keyword evidence="4" id="KW-1185">Reference proteome</keyword>
<evidence type="ECO:0000256" key="1">
    <source>
        <dbReference type="SAM" id="MobiDB-lite"/>
    </source>
</evidence>
<evidence type="ECO:0000313" key="4">
    <source>
        <dbReference type="Proteomes" id="UP000049455"/>
    </source>
</evidence>
<feature type="compositionally biased region" description="Pro residues" evidence="1">
    <location>
        <begin position="141"/>
        <end position="152"/>
    </location>
</feature>
<dbReference type="SUPFAM" id="SSF51126">
    <property type="entry name" value="Pectin lyase-like"/>
    <property type="match status" value="1"/>
</dbReference>
<accession>A0A0M7BGE9</accession>
<feature type="compositionally biased region" description="Acidic residues" evidence="1">
    <location>
        <begin position="111"/>
        <end position="138"/>
    </location>
</feature>
<name>A0A0M7BGE9_9RHOB</name>
<feature type="region of interest" description="Disordered" evidence="1">
    <location>
        <begin position="1"/>
        <end position="41"/>
    </location>
</feature>
<dbReference type="InterPro" id="IPR039448">
    <property type="entry name" value="Beta_helix"/>
</dbReference>
<dbReference type="AlphaFoldDB" id="A0A0M7BGE9"/>
<gene>
    <name evidence="3" type="ORF">JSE7799_03592</name>
</gene>
<dbReference type="STRING" id="313367.JSE7799_03592"/>
<sequence length="1055" mass="112604">MHVMADHRFSSLPSQTDLQADPSSYTMHPDDFVFRTDTTPAPVPVSAAQERFLQQLPHLPQTGTGSGWPASGETFSDWFNSLADDGEGAPDDQNPDDQDAAPEPTDPVDPQPEEPEDISEEDAPAPAPEPEEPEETEELPSPIPEPSMPQDPPALSLAELGTKISAGRTSVFDLDIPGEVRVITPPSFGSLTVNPDNSLALVLADPTQTGDLSFTVEIEGPDGTVQTASHTFSVTPSAQEGGWGTGLNHYMLATDESGNVIVESGDNHRKVHVSGNGLTKADIAAREGLNEGAISSWWLEKHPEYGATEDMALASDVGFGLWNRINPRGSESSNWLLLERGHEYEASRLAPRGASGESELAPLHVGAWGEGSAPVVTGGTRIFQDNVEHIVIQGLDIKSGFLVLGQHSNVIFDDVGFTGGETVISGFGGNLTGITIRNSRILDVWQDEPKHTTSDGKWSPHASRESGLYVSGTNGLLLEGNIVDHNGFAPDFDAEGSIEGGHPPSMYSHNVYLQWNTEDVTMRDSVIMRGASFGVQFRGGGFVEDNLFLDNNIPLNTLGGNYGGRGPVGNYSLLNGNIVTSAAARGEDVPHIGALDWGIRNEGLLTTLIDNIVAHANDPDDASDTVKGGSALHHGKGEDGIFDDNTIIWRWGKQSLNAEGLDPTQLNTTTIQRYTAELLGMKTATIGDLSDYLRSLDGNDQDAAIQDILSYFRAGFGIEENSRVDAATLRFVPDARGDGLRWDNRLNWDTEDLPGTIDGDSVDLGGNEVNYGGMVELENVVFGDGGKLSVHHGKLTINNELSVGQGGGKIHIDRAGQFWTDGYDDTDHLDFNVDGGRFANTGLFDGNFDLEATSGQTILATDGATFVLGNGDRLAVTGTEAKVGFDGGDGSARLEIESGAELTFHTAKDGIRGISEFRSGAFEDGSQLASAIDIDGGTLVVDLDALTTADTPELALLSADELTGLFDDVELQGLGTERDAHFYLDYDADELTLLLTSDGTGKTDFNIVSEDFEVLGLSPAWEGTRVSPEASLIDLDRTVLDAVPLQLHEAYLDVA</sequence>
<dbReference type="EMBL" id="CYPR01000235">
    <property type="protein sequence ID" value="CUH40852.1"/>
    <property type="molecule type" value="Genomic_DNA"/>
</dbReference>
<dbReference type="Pfam" id="PF13229">
    <property type="entry name" value="Beta_helix"/>
    <property type="match status" value="1"/>
</dbReference>
<feature type="region of interest" description="Disordered" evidence="1">
    <location>
        <begin position="58"/>
        <end position="155"/>
    </location>
</feature>
<dbReference type="Proteomes" id="UP000049455">
    <property type="component" value="Unassembled WGS sequence"/>
</dbReference>
<feature type="compositionally biased region" description="Polar residues" evidence="1">
    <location>
        <begin position="11"/>
        <end position="26"/>
    </location>
</feature>
<protein>
    <recommendedName>
        <fullName evidence="2">Right handed beta helix domain-containing protein</fullName>
    </recommendedName>
</protein>
<organism evidence="3 4">
    <name type="scientific">Jannaschia seosinensis</name>
    <dbReference type="NCBI Taxonomy" id="313367"/>
    <lineage>
        <taxon>Bacteria</taxon>
        <taxon>Pseudomonadati</taxon>
        <taxon>Pseudomonadota</taxon>
        <taxon>Alphaproteobacteria</taxon>
        <taxon>Rhodobacterales</taxon>
        <taxon>Roseobacteraceae</taxon>
        <taxon>Jannaschia</taxon>
    </lineage>
</organism>
<reference evidence="3 4" key="1">
    <citation type="submission" date="2015-09" db="EMBL/GenBank/DDBJ databases">
        <authorList>
            <person name="Jackson K.R."/>
            <person name="Lunt B.L."/>
            <person name="Fisher J.N.B."/>
            <person name="Gardner A.V."/>
            <person name="Bailey M.E."/>
            <person name="Deus L.M."/>
            <person name="Earl A.S."/>
            <person name="Gibby P.D."/>
            <person name="Hartmann K.A."/>
            <person name="Liu J.E."/>
            <person name="Manci A.M."/>
            <person name="Nielsen D.A."/>
            <person name="Solomon M.B."/>
            <person name="Breakwell D.P."/>
            <person name="Burnett S.H."/>
            <person name="Grose J.H."/>
        </authorList>
    </citation>
    <scope>NUCLEOTIDE SEQUENCE [LARGE SCALE GENOMIC DNA]</scope>
    <source>
        <strain evidence="3 4">CECT 7799</strain>
    </source>
</reference>
<dbReference type="InterPro" id="IPR011050">
    <property type="entry name" value="Pectin_lyase_fold/virulence"/>
</dbReference>
<proteinExistence type="predicted"/>
<evidence type="ECO:0000259" key="2">
    <source>
        <dbReference type="Pfam" id="PF13229"/>
    </source>
</evidence>
<evidence type="ECO:0000313" key="3">
    <source>
        <dbReference type="EMBL" id="CUH40852.1"/>
    </source>
</evidence>